<keyword evidence="2" id="KW-1185">Reference proteome</keyword>
<feature type="compositionally biased region" description="Basic and acidic residues" evidence="1">
    <location>
        <begin position="128"/>
        <end position="161"/>
    </location>
</feature>
<name>A0A915PJJ1_9BILA</name>
<feature type="compositionally biased region" description="Low complexity" evidence="1">
    <location>
        <begin position="102"/>
        <end position="115"/>
    </location>
</feature>
<dbReference type="AlphaFoldDB" id="A0A915PJJ1"/>
<dbReference type="Proteomes" id="UP000887581">
    <property type="component" value="Unplaced"/>
</dbReference>
<feature type="compositionally biased region" description="Basic and acidic residues" evidence="1">
    <location>
        <begin position="83"/>
        <end position="97"/>
    </location>
</feature>
<feature type="region of interest" description="Disordered" evidence="1">
    <location>
        <begin position="61"/>
        <end position="161"/>
    </location>
</feature>
<protein>
    <submittedName>
        <fullName evidence="3">Uncharacterized protein</fullName>
    </submittedName>
</protein>
<reference evidence="3" key="1">
    <citation type="submission" date="2022-11" db="UniProtKB">
        <authorList>
            <consortium name="WormBaseParasite"/>
        </authorList>
    </citation>
    <scope>IDENTIFICATION</scope>
</reference>
<evidence type="ECO:0000313" key="2">
    <source>
        <dbReference type="Proteomes" id="UP000887581"/>
    </source>
</evidence>
<sequence>MNSYRQPYSSLSSSYHQDASYPKSNIALSSRYGSIDRLASTNHRKSSSSSVCNSFSSSTFATKRSTSYGSGTKLNDIGGSMLRRYDNDHIPTYERRTSYTPSHYSTSGYASSYGTLPRYNRSQTPSYKSRERNYALKGREYKSMSRFSSDRERSEPNENVEQRFEKLYSRYVRDQNPSTNNPSSDETKAYSDKYISYSENETEADEEELSVDESEFKDDVQFKTPRGSEEKDTTPVEEIPFNNVPHIPESIPTLESIKSILENDKDINDNCNFINANFLFGDKISAPKK</sequence>
<accession>A0A915PJJ1</accession>
<organism evidence="2 3">
    <name type="scientific">Setaria digitata</name>
    <dbReference type="NCBI Taxonomy" id="48799"/>
    <lineage>
        <taxon>Eukaryota</taxon>
        <taxon>Metazoa</taxon>
        <taxon>Ecdysozoa</taxon>
        <taxon>Nematoda</taxon>
        <taxon>Chromadorea</taxon>
        <taxon>Rhabditida</taxon>
        <taxon>Spirurina</taxon>
        <taxon>Spiruromorpha</taxon>
        <taxon>Filarioidea</taxon>
        <taxon>Setariidae</taxon>
        <taxon>Setaria</taxon>
    </lineage>
</organism>
<feature type="compositionally biased region" description="Basic and acidic residues" evidence="1">
    <location>
        <begin position="217"/>
        <end position="234"/>
    </location>
</feature>
<feature type="region of interest" description="Disordered" evidence="1">
    <location>
        <begin position="201"/>
        <end position="247"/>
    </location>
</feature>
<feature type="compositionally biased region" description="Polar residues" evidence="1">
    <location>
        <begin position="61"/>
        <end position="73"/>
    </location>
</feature>
<dbReference type="WBParaSite" id="sdigi.contig134.g5017.t1">
    <property type="protein sequence ID" value="sdigi.contig134.g5017.t1"/>
    <property type="gene ID" value="sdigi.contig134.g5017"/>
</dbReference>
<evidence type="ECO:0000256" key="1">
    <source>
        <dbReference type="SAM" id="MobiDB-lite"/>
    </source>
</evidence>
<evidence type="ECO:0000313" key="3">
    <source>
        <dbReference type="WBParaSite" id="sdigi.contig134.g5017.t1"/>
    </source>
</evidence>
<feature type="region of interest" description="Disordered" evidence="1">
    <location>
        <begin position="171"/>
        <end position="190"/>
    </location>
</feature>
<proteinExistence type="predicted"/>
<feature type="compositionally biased region" description="Acidic residues" evidence="1">
    <location>
        <begin position="201"/>
        <end position="216"/>
    </location>
</feature>
<feature type="region of interest" description="Disordered" evidence="1">
    <location>
        <begin position="1"/>
        <end position="20"/>
    </location>
</feature>
<feature type="compositionally biased region" description="Polar residues" evidence="1">
    <location>
        <begin position="175"/>
        <end position="184"/>
    </location>
</feature>